<evidence type="ECO:0000256" key="12">
    <source>
        <dbReference type="ARBA" id="ARBA00045071"/>
    </source>
</evidence>
<dbReference type="OMA" id="CKLIIDW"/>
<dbReference type="GO" id="GO:0004578">
    <property type="term" value="F:chitobiosyldiphosphodolichol beta-mannosyltransferase activity"/>
    <property type="evidence" value="ECO:0007669"/>
    <property type="project" value="UniProtKB-EC"/>
</dbReference>
<dbReference type="InterPro" id="IPR026051">
    <property type="entry name" value="ALG1-like"/>
</dbReference>
<dbReference type="SUPFAM" id="SSF53756">
    <property type="entry name" value="UDP-Glycosyltransferase/glycogen phosphorylase"/>
    <property type="match status" value="1"/>
</dbReference>
<dbReference type="InterPro" id="IPR001296">
    <property type="entry name" value="Glyco_trans_1"/>
</dbReference>
<protein>
    <recommendedName>
        <fullName evidence="10">Beta-1,4-mannosyltransferase</fullName>
    </recommendedName>
    <alternativeName>
        <fullName evidence="11">GDP-Man:GlcNAc2-PP-dolichol mannosyltransferase</fullName>
    </alternativeName>
    <alternativeName>
        <fullName evidence="9">GDP-mannose-dolichol diphosphochitobiose mannosyltransferase</fullName>
    </alternativeName>
</protein>
<evidence type="ECO:0000256" key="5">
    <source>
        <dbReference type="ARBA" id="ARBA00022692"/>
    </source>
</evidence>
<keyword evidence="15" id="KW-1185">Reference proteome</keyword>
<reference evidence="14 15" key="1">
    <citation type="journal article" date="2015" name="Sci. Rep.">
        <title>Genome of the facultative scuticociliatosis pathogen Pseudocohnilembus persalinus provides insight into its virulence through horizontal gene transfer.</title>
        <authorList>
            <person name="Xiong J."/>
            <person name="Wang G."/>
            <person name="Cheng J."/>
            <person name="Tian M."/>
            <person name="Pan X."/>
            <person name="Warren A."/>
            <person name="Jiang C."/>
            <person name="Yuan D."/>
            <person name="Miao W."/>
        </authorList>
    </citation>
    <scope>NUCLEOTIDE SEQUENCE [LARGE SCALE GENOMIC DNA]</scope>
    <source>
        <strain evidence="14">36N120E</strain>
    </source>
</reference>
<sequence length="364" mass="42811">MLKNNKQKSDQYCAVLVFGDIGRSPRMQNHALEIVKNTNYKTYMIGYLDFHNYGYTILKLNLKNRIILFFAKFYEQFFGSKCHFSFCVSQNMKKDLEKNWKIKSNVLYDKAQLDIFEILQLEQKHEVYKKLGLLVKNNKSIQVNSKQEEEETLFTIKNLNTKQTVYKSDRPILIISSTSWTKDEDFSILLNAMIAYEQMAQSDIQNSYVKLQLIITGKGPEKKMYENKIFTLKSQNKWQFIDIQTLWLEAEDYPKLLASADLGICLHYSSSGFDLPMKVVDMFGAGLPVFAINYDSIQELVQDSYNGKIFQNSETLFKLLKEQFQNWPQNQQNLEFLKQNAIKFREKSFEDEWKNVVYPIISQI</sequence>
<evidence type="ECO:0000256" key="6">
    <source>
        <dbReference type="ARBA" id="ARBA00022824"/>
    </source>
</evidence>
<evidence type="ECO:0000256" key="1">
    <source>
        <dbReference type="ARBA" id="ARBA00004389"/>
    </source>
</evidence>
<evidence type="ECO:0000256" key="10">
    <source>
        <dbReference type="ARBA" id="ARBA00031566"/>
    </source>
</evidence>
<keyword evidence="6" id="KW-0256">Endoplasmic reticulum</keyword>
<dbReference type="Proteomes" id="UP000054937">
    <property type="component" value="Unassembled WGS sequence"/>
</dbReference>
<evidence type="ECO:0000256" key="7">
    <source>
        <dbReference type="ARBA" id="ARBA00022989"/>
    </source>
</evidence>
<evidence type="ECO:0000256" key="3">
    <source>
        <dbReference type="ARBA" id="ARBA00022676"/>
    </source>
</evidence>
<dbReference type="AlphaFoldDB" id="A0A0V0QQT4"/>
<evidence type="ECO:0000256" key="2">
    <source>
        <dbReference type="ARBA" id="ARBA00004922"/>
    </source>
</evidence>
<proteinExistence type="predicted"/>
<evidence type="ECO:0000256" key="8">
    <source>
        <dbReference type="ARBA" id="ARBA00023136"/>
    </source>
</evidence>
<evidence type="ECO:0000256" key="11">
    <source>
        <dbReference type="ARBA" id="ARBA00033088"/>
    </source>
</evidence>
<name>A0A0V0QQT4_PSEPJ</name>
<dbReference type="InParanoid" id="A0A0V0QQT4"/>
<comment type="subcellular location">
    <subcellularLocation>
        <location evidence="1">Endoplasmic reticulum membrane</location>
        <topology evidence="1">Single-pass membrane protein</topology>
    </subcellularLocation>
</comment>
<evidence type="ECO:0000259" key="13">
    <source>
        <dbReference type="Pfam" id="PF00534"/>
    </source>
</evidence>
<evidence type="ECO:0000313" key="15">
    <source>
        <dbReference type="Proteomes" id="UP000054937"/>
    </source>
</evidence>
<keyword evidence="5" id="KW-0812">Transmembrane</keyword>
<dbReference type="Pfam" id="PF00534">
    <property type="entry name" value="Glycos_transf_1"/>
    <property type="match status" value="1"/>
</dbReference>
<accession>A0A0V0QQT4</accession>
<dbReference type="GO" id="GO:0005789">
    <property type="term" value="C:endoplasmic reticulum membrane"/>
    <property type="evidence" value="ECO:0007669"/>
    <property type="project" value="UniProtKB-SubCell"/>
</dbReference>
<dbReference type="OrthoDB" id="614844at2759"/>
<keyword evidence="3" id="KW-0328">Glycosyltransferase</keyword>
<evidence type="ECO:0000256" key="4">
    <source>
        <dbReference type="ARBA" id="ARBA00022679"/>
    </source>
</evidence>
<dbReference type="Gene3D" id="3.40.50.2000">
    <property type="entry name" value="Glycogen Phosphorylase B"/>
    <property type="match status" value="1"/>
</dbReference>
<keyword evidence="4" id="KW-0808">Transferase</keyword>
<evidence type="ECO:0000256" key="9">
    <source>
        <dbReference type="ARBA" id="ARBA00031434"/>
    </source>
</evidence>
<comment type="caution">
    <text evidence="14">The sequence shown here is derived from an EMBL/GenBank/DDBJ whole genome shotgun (WGS) entry which is preliminary data.</text>
</comment>
<evidence type="ECO:0000313" key="14">
    <source>
        <dbReference type="EMBL" id="KRX04487.1"/>
    </source>
</evidence>
<dbReference type="PANTHER" id="PTHR13036:SF0">
    <property type="entry name" value="CHITOBIOSYLDIPHOSPHODOLICHOL BETA-MANNOSYLTRANSFERASE"/>
    <property type="match status" value="1"/>
</dbReference>
<keyword evidence="7" id="KW-1133">Transmembrane helix</keyword>
<feature type="domain" description="Glycosyl transferase family 1" evidence="13">
    <location>
        <begin position="199"/>
        <end position="341"/>
    </location>
</feature>
<dbReference type="PANTHER" id="PTHR13036">
    <property type="entry name" value="BETA1,4 MANNOSYLTRANSFERASE"/>
    <property type="match status" value="1"/>
</dbReference>
<comment type="catalytic activity">
    <reaction evidence="12">
        <text>an N,N'-diacetylchitobiosyl-diphospho-di-trans,poly-cis-dolichol + GDP-alpha-D-mannose = a beta-D-Man-(1-&gt;4)-beta-D-GlcNAc-(1-&gt;4)-alpha-D-GlcNAc-diphospho-di-trans,poly-cis-dolichol + GDP + H(+)</text>
        <dbReference type="Rhea" id="RHEA:13865"/>
        <dbReference type="Rhea" id="RHEA-COMP:19510"/>
        <dbReference type="Rhea" id="RHEA-COMP:19511"/>
        <dbReference type="ChEBI" id="CHEBI:15378"/>
        <dbReference type="ChEBI" id="CHEBI:57269"/>
        <dbReference type="ChEBI" id="CHEBI:57527"/>
        <dbReference type="ChEBI" id="CHEBI:58189"/>
        <dbReference type="ChEBI" id="CHEBI:58472"/>
        <dbReference type="EC" id="2.4.1.142"/>
    </reaction>
    <physiologicalReaction direction="left-to-right" evidence="12">
        <dbReference type="Rhea" id="RHEA:13866"/>
    </physiologicalReaction>
</comment>
<organism evidence="14 15">
    <name type="scientific">Pseudocohnilembus persalinus</name>
    <name type="common">Ciliate</name>
    <dbReference type="NCBI Taxonomy" id="266149"/>
    <lineage>
        <taxon>Eukaryota</taxon>
        <taxon>Sar</taxon>
        <taxon>Alveolata</taxon>
        <taxon>Ciliophora</taxon>
        <taxon>Intramacronucleata</taxon>
        <taxon>Oligohymenophorea</taxon>
        <taxon>Scuticociliatia</taxon>
        <taxon>Philasterida</taxon>
        <taxon>Pseudocohnilembidae</taxon>
        <taxon>Pseudocohnilembus</taxon>
    </lineage>
</organism>
<dbReference type="EMBL" id="LDAU01000115">
    <property type="protein sequence ID" value="KRX04487.1"/>
    <property type="molecule type" value="Genomic_DNA"/>
</dbReference>
<gene>
    <name evidence="14" type="ORF">PPERSA_06040</name>
</gene>
<keyword evidence="8" id="KW-0472">Membrane</keyword>
<comment type="pathway">
    <text evidence="2">Protein modification; protein glycosylation.</text>
</comment>